<evidence type="ECO:0000256" key="4">
    <source>
        <dbReference type="ARBA" id="ARBA00023125"/>
    </source>
</evidence>
<dbReference type="Gene3D" id="1.10.1740.10">
    <property type="match status" value="1"/>
</dbReference>
<comment type="caution">
    <text evidence="8">The sequence shown here is derived from an EMBL/GenBank/DDBJ whole genome shotgun (WGS) entry which is preliminary data.</text>
</comment>
<dbReference type="Pfam" id="PF04545">
    <property type="entry name" value="Sigma70_r4"/>
    <property type="match status" value="1"/>
</dbReference>
<accession>A0A2K1PYT8</accession>
<evidence type="ECO:0000313" key="8">
    <source>
        <dbReference type="EMBL" id="PNS07956.1"/>
    </source>
</evidence>
<reference evidence="8 9" key="1">
    <citation type="submission" date="2017-08" db="EMBL/GenBank/DDBJ databases">
        <title>Lysobacter sylvestris genome.</title>
        <authorList>
            <person name="Zhang D.-C."/>
            <person name="Albuquerque L."/>
            <person name="Franca L."/>
            <person name="Froufe H.J.C."/>
            <person name="Barroso C."/>
            <person name="Egas C."/>
            <person name="Da Costa M."/>
            <person name="Margesin R."/>
        </authorList>
    </citation>
    <scope>NUCLEOTIDE SEQUENCE [LARGE SCALE GENOMIC DNA]</scope>
    <source>
        <strain evidence="8 9">AM20-91</strain>
    </source>
</reference>
<dbReference type="GO" id="GO:0016987">
    <property type="term" value="F:sigma factor activity"/>
    <property type="evidence" value="ECO:0007669"/>
    <property type="project" value="UniProtKB-KW"/>
</dbReference>
<keyword evidence="2" id="KW-0805">Transcription regulation</keyword>
<keyword evidence="3" id="KW-0731">Sigma factor</keyword>
<gene>
    <name evidence="8" type="ORF">Lysil_2132</name>
</gene>
<dbReference type="SUPFAM" id="SSF88659">
    <property type="entry name" value="Sigma3 and sigma4 domains of RNA polymerase sigma factors"/>
    <property type="match status" value="1"/>
</dbReference>
<dbReference type="GO" id="GO:0006352">
    <property type="term" value="P:DNA-templated transcription initiation"/>
    <property type="evidence" value="ECO:0007669"/>
    <property type="project" value="InterPro"/>
</dbReference>
<evidence type="ECO:0000256" key="5">
    <source>
        <dbReference type="ARBA" id="ARBA00023163"/>
    </source>
</evidence>
<organism evidence="8 9">
    <name type="scientific">Solilutibacter silvestris</name>
    <dbReference type="NCBI Taxonomy" id="1645665"/>
    <lineage>
        <taxon>Bacteria</taxon>
        <taxon>Pseudomonadati</taxon>
        <taxon>Pseudomonadota</taxon>
        <taxon>Gammaproteobacteria</taxon>
        <taxon>Lysobacterales</taxon>
        <taxon>Lysobacteraceae</taxon>
        <taxon>Solilutibacter</taxon>
    </lineage>
</organism>
<proteinExistence type="inferred from homology"/>
<dbReference type="InterPro" id="IPR007627">
    <property type="entry name" value="RNA_pol_sigma70_r2"/>
</dbReference>
<dbReference type="AlphaFoldDB" id="A0A2K1PYT8"/>
<evidence type="ECO:0000259" key="6">
    <source>
        <dbReference type="Pfam" id="PF04542"/>
    </source>
</evidence>
<dbReference type="InterPro" id="IPR007630">
    <property type="entry name" value="RNA_pol_sigma70_r4"/>
</dbReference>
<dbReference type="InterPro" id="IPR014284">
    <property type="entry name" value="RNA_pol_sigma-70_dom"/>
</dbReference>
<dbReference type="InterPro" id="IPR013325">
    <property type="entry name" value="RNA_pol_sigma_r2"/>
</dbReference>
<protein>
    <submittedName>
        <fullName evidence="8">Sigma70-ECF: RNA polymerase sigma factor, sigma-70 family</fullName>
    </submittedName>
</protein>
<evidence type="ECO:0000256" key="2">
    <source>
        <dbReference type="ARBA" id="ARBA00023015"/>
    </source>
</evidence>
<feature type="domain" description="RNA polymerase sigma-70 region 4" evidence="7">
    <location>
        <begin position="144"/>
        <end position="193"/>
    </location>
</feature>
<evidence type="ECO:0000259" key="7">
    <source>
        <dbReference type="Pfam" id="PF04545"/>
    </source>
</evidence>
<dbReference type="CDD" id="cd06171">
    <property type="entry name" value="Sigma70_r4"/>
    <property type="match status" value="1"/>
</dbReference>
<evidence type="ECO:0000313" key="9">
    <source>
        <dbReference type="Proteomes" id="UP000236220"/>
    </source>
</evidence>
<dbReference type="InterPro" id="IPR036388">
    <property type="entry name" value="WH-like_DNA-bd_sf"/>
</dbReference>
<dbReference type="Proteomes" id="UP000236220">
    <property type="component" value="Unassembled WGS sequence"/>
</dbReference>
<keyword evidence="9" id="KW-1185">Reference proteome</keyword>
<keyword evidence="5" id="KW-0804">Transcription</keyword>
<dbReference type="InterPro" id="IPR039425">
    <property type="entry name" value="RNA_pol_sigma-70-like"/>
</dbReference>
<dbReference type="GO" id="GO:0003677">
    <property type="term" value="F:DNA binding"/>
    <property type="evidence" value="ECO:0007669"/>
    <property type="project" value="UniProtKB-KW"/>
</dbReference>
<dbReference type="PANTHER" id="PTHR43133">
    <property type="entry name" value="RNA POLYMERASE ECF-TYPE SIGMA FACTO"/>
    <property type="match status" value="1"/>
</dbReference>
<keyword evidence="4" id="KW-0238">DNA-binding</keyword>
<evidence type="ECO:0000256" key="1">
    <source>
        <dbReference type="ARBA" id="ARBA00010641"/>
    </source>
</evidence>
<dbReference type="NCBIfam" id="TIGR02937">
    <property type="entry name" value="sigma70-ECF"/>
    <property type="match status" value="1"/>
</dbReference>
<dbReference type="NCBIfam" id="NF009166">
    <property type="entry name" value="PRK12513.1"/>
    <property type="match status" value="1"/>
</dbReference>
<dbReference type="SUPFAM" id="SSF88946">
    <property type="entry name" value="Sigma2 domain of RNA polymerase sigma factors"/>
    <property type="match status" value="1"/>
</dbReference>
<sequence length="197" mass="22931">MAASRATVILWPMDGVPDEPDDNALMTAYAKGDQRAFELLYSRHRGGLYRYILRLLRDRAIADELFQDVWQRVISARSGWRPSGSFSGWLYQIAHHRVNDHWRARRHRPAAPIDAEERVAAIPDQGTPERTVSEFEQRRRLQLALETLPREQREVVALRLEQELTLEEIATITGVGRETVKSRLRYAMDKLREEMKP</sequence>
<evidence type="ECO:0000256" key="3">
    <source>
        <dbReference type="ARBA" id="ARBA00023082"/>
    </source>
</evidence>
<dbReference type="InterPro" id="IPR013324">
    <property type="entry name" value="RNA_pol_sigma_r3/r4-like"/>
</dbReference>
<name>A0A2K1PYT8_9GAMM</name>
<dbReference type="Pfam" id="PF04542">
    <property type="entry name" value="Sigma70_r2"/>
    <property type="match status" value="1"/>
</dbReference>
<dbReference type="Gene3D" id="1.10.10.10">
    <property type="entry name" value="Winged helix-like DNA-binding domain superfamily/Winged helix DNA-binding domain"/>
    <property type="match status" value="1"/>
</dbReference>
<dbReference type="EMBL" id="NPZB01000002">
    <property type="protein sequence ID" value="PNS07956.1"/>
    <property type="molecule type" value="Genomic_DNA"/>
</dbReference>
<dbReference type="PANTHER" id="PTHR43133:SF8">
    <property type="entry name" value="RNA POLYMERASE SIGMA FACTOR HI_1459-RELATED"/>
    <property type="match status" value="1"/>
</dbReference>
<feature type="domain" description="RNA polymerase sigma-70 region 2" evidence="6">
    <location>
        <begin position="40"/>
        <end position="107"/>
    </location>
</feature>
<comment type="similarity">
    <text evidence="1">Belongs to the sigma-70 factor family. ECF subfamily.</text>
</comment>